<dbReference type="GO" id="GO:0000976">
    <property type="term" value="F:transcription cis-regulatory region binding"/>
    <property type="evidence" value="ECO:0007669"/>
    <property type="project" value="TreeGrafter"/>
</dbReference>
<dbReference type="GO" id="GO:0045944">
    <property type="term" value="P:positive regulation of transcription by RNA polymerase II"/>
    <property type="evidence" value="ECO:0007669"/>
    <property type="project" value="TreeGrafter"/>
</dbReference>
<evidence type="ECO:0000256" key="2">
    <source>
        <dbReference type="ARBA" id="ARBA00023242"/>
    </source>
</evidence>
<evidence type="ECO:0000256" key="1">
    <source>
        <dbReference type="ARBA" id="ARBA00004123"/>
    </source>
</evidence>
<evidence type="ECO:0000313" key="3">
    <source>
        <dbReference type="EMBL" id="KAJ5303201.1"/>
    </source>
</evidence>
<dbReference type="PANTHER" id="PTHR37534">
    <property type="entry name" value="TRANSCRIPTIONAL ACTIVATOR PROTEIN UGA3"/>
    <property type="match status" value="1"/>
</dbReference>
<proteinExistence type="predicted"/>
<dbReference type="EMBL" id="JAPZBO010000009">
    <property type="protein sequence ID" value="KAJ5303201.1"/>
    <property type="molecule type" value="Genomic_DNA"/>
</dbReference>
<reference evidence="3" key="2">
    <citation type="journal article" date="2023" name="IMA Fungus">
        <title>Comparative genomic study of the Penicillium genus elucidates a diverse pangenome and 15 lateral gene transfer events.</title>
        <authorList>
            <person name="Petersen C."/>
            <person name="Sorensen T."/>
            <person name="Nielsen M.R."/>
            <person name="Sondergaard T.E."/>
            <person name="Sorensen J.L."/>
            <person name="Fitzpatrick D.A."/>
            <person name="Frisvad J.C."/>
            <person name="Nielsen K.L."/>
        </authorList>
    </citation>
    <scope>NUCLEOTIDE SEQUENCE</scope>
    <source>
        <strain evidence="3">IBT 21472</strain>
    </source>
</reference>
<name>A0A9W9PPB7_9EURO</name>
<dbReference type="GO" id="GO:0005634">
    <property type="term" value="C:nucleus"/>
    <property type="evidence" value="ECO:0007669"/>
    <property type="project" value="UniProtKB-SubCell"/>
</dbReference>
<dbReference type="Proteomes" id="UP001147746">
    <property type="component" value="Unassembled WGS sequence"/>
</dbReference>
<sequence>MNYSPDDELQVFDETEGNWYSHLDGAKTIMYHMITISGEKLRYQFLYTWLLYHEVLGAFSQPLLPVKHRISSIDLLKDDSFDKTAVSLANTHCYPGLSNLRCQIIGSLGCSLEVLEAIHCLNEMRRIIIARPPDITEALILERKVVGLTQCLDPTDDLSSHGISVEERSKVLLTAEFYRIATLLYHHRLHAYYLPRHRERKVYLKQAFEILDRLPICTSPWPLFIVACEANSDDQRLVILRMLDRMDEARKIGNVFVMRDIIQSFWKQEDLAADCDGSSNQPNWSKSWDLLFFESKLAVPWFI</sequence>
<keyword evidence="2" id="KW-0539">Nucleus</keyword>
<protein>
    <submittedName>
        <fullName evidence="3">Fungal-specific transcription factor domain-containing protein</fullName>
    </submittedName>
</protein>
<evidence type="ECO:0000313" key="4">
    <source>
        <dbReference type="Proteomes" id="UP001147746"/>
    </source>
</evidence>
<comment type="subcellular location">
    <subcellularLocation>
        <location evidence="1">Nucleus</location>
    </subcellularLocation>
</comment>
<reference evidence="3" key="1">
    <citation type="submission" date="2022-12" db="EMBL/GenBank/DDBJ databases">
        <authorList>
            <person name="Petersen C."/>
        </authorList>
    </citation>
    <scope>NUCLEOTIDE SEQUENCE</scope>
    <source>
        <strain evidence="3">IBT 21472</strain>
    </source>
</reference>
<dbReference type="InterPro" id="IPR021858">
    <property type="entry name" value="Fun_TF"/>
</dbReference>
<organism evidence="3 4">
    <name type="scientific">Penicillium atrosanguineum</name>
    <dbReference type="NCBI Taxonomy" id="1132637"/>
    <lineage>
        <taxon>Eukaryota</taxon>
        <taxon>Fungi</taxon>
        <taxon>Dikarya</taxon>
        <taxon>Ascomycota</taxon>
        <taxon>Pezizomycotina</taxon>
        <taxon>Eurotiomycetes</taxon>
        <taxon>Eurotiomycetidae</taxon>
        <taxon>Eurotiales</taxon>
        <taxon>Aspergillaceae</taxon>
        <taxon>Penicillium</taxon>
    </lineage>
</organism>
<dbReference type="GO" id="GO:0003700">
    <property type="term" value="F:DNA-binding transcription factor activity"/>
    <property type="evidence" value="ECO:0007669"/>
    <property type="project" value="TreeGrafter"/>
</dbReference>
<dbReference type="Pfam" id="PF11951">
    <property type="entry name" value="Fungal_trans_2"/>
    <property type="match status" value="1"/>
</dbReference>
<gene>
    <name evidence="3" type="ORF">N7476_010000</name>
</gene>
<keyword evidence="4" id="KW-1185">Reference proteome</keyword>
<dbReference type="AlphaFoldDB" id="A0A9W9PPB7"/>
<dbReference type="PANTHER" id="PTHR37534:SF49">
    <property type="entry name" value="LYSINE BIOSYNTHESIS REGULATORY PROTEIN LYS14"/>
    <property type="match status" value="1"/>
</dbReference>
<comment type="caution">
    <text evidence="3">The sequence shown here is derived from an EMBL/GenBank/DDBJ whole genome shotgun (WGS) entry which is preliminary data.</text>
</comment>
<accession>A0A9W9PPB7</accession>